<feature type="compositionally biased region" description="Basic and acidic residues" evidence="2">
    <location>
        <begin position="58"/>
        <end position="70"/>
    </location>
</feature>
<dbReference type="KEGG" id="nch:A0U93_11830"/>
<evidence type="ECO:0000256" key="2">
    <source>
        <dbReference type="SAM" id="MobiDB-lite"/>
    </source>
</evidence>
<evidence type="ECO:0000313" key="4">
    <source>
        <dbReference type="Proteomes" id="UP000188604"/>
    </source>
</evidence>
<dbReference type="InterPro" id="IPR001623">
    <property type="entry name" value="DnaJ_domain"/>
</dbReference>
<dbReference type="GO" id="GO:0051082">
    <property type="term" value="F:unfolded protein binding"/>
    <property type="evidence" value="ECO:0007669"/>
    <property type="project" value="InterPro"/>
</dbReference>
<name>A0A1U9KS80_9PROT</name>
<dbReference type="Pfam" id="PF00226">
    <property type="entry name" value="DnaJ"/>
    <property type="match status" value="1"/>
</dbReference>
<dbReference type="OrthoDB" id="9779889at2"/>
<dbReference type="InterPro" id="IPR036869">
    <property type="entry name" value="J_dom_sf"/>
</dbReference>
<protein>
    <submittedName>
        <fullName evidence="3">Molecular chaperone DnaJ</fullName>
    </submittedName>
</protein>
<keyword evidence="1" id="KW-0143">Chaperone</keyword>
<dbReference type="Pfam" id="PF01556">
    <property type="entry name" value="DnaJ_C"/>
    <property type="match status" value="1"/>
</dbReference>
<dbReference type="PANTHER" id="PTHR43096">
    <property type="entry name" value="DNAJ HOMOLOG 1, MITOCHONDRIAL-RELATED"/>
    <property type="match status" value="1"/>
</dbReference>
<dbReference type="AlphaFoldDB" id="A0A1U9KS80"/>
<dbReference type="CDD" id="cd06257">
    <property type="entry name" value="DnaJ"/>
    <property type="match status" value="1"/>
</dbReference>
<organism evidence="3 4">
    <name type="scientific">Neoasaia chiangmaiensis</name>
    <dbReference type="NCBI Taxonomy" id="320497"/>
    <lineage>
        <taxon>Bacteria</taxon>
        <taxon>Pseudomonadati</taxon>
        <taxon>Pseudomonadota</taxon>
        <taxon>Alphaproteobacteria</taxon>
        <taxon>Acetobacterales</taxon>
        <taxon>Acetobacteraceae</taxon>
        <taxon>Neoasaia</taxon>
    </lineage>
</organism>
<proteinExistence type="predicted"/>
<dbReference type="GO" id="GO:0042026">
    <property type="term" value="P:protein refolding"/>
    <property type="evidence" value="ECO:0007669"/>
    <property type="project" value="TreeGrafter"/>
</dbReference>
<dbReference type="GO" id="GO:0005737">
    <property type="term" value="C:cytoplasm"/>
    <property type="evidence" value="ECO:0007669"/>
    <property type="project" value="TreeGrafter"/>
</dbReference>
<dbReference type="InterPro" id="IPR002939">
    <property type="entry name" value="DnaJ_C"/>
</dbReference>
<feature type="region of interest" description="Disordered" evidence="2">
    <location>
        <begin position="30"/>
        <end position="104"/>
    </location>
</feature>
<dbReference type="CDD" id="cd10747">
    <property type="entry name" value="DnaJ_C"/>
    <property type="match status" value="1"/>
</dbReference>
<dbReference type="PROSITE" id="PS50076">
    <property type="entry name" value="DNAJ_2"/>
    <property type="match status" value="1"/>
</dbReference>
<dbReference type="InterPro" id="IPR008971">
    <property type="entry name" value="HSP40/DnaJ_pept-bd"/>
</dbReference>
<dbReference type="Gene3D" id="1.10.287.110">
    <property type="entry name" value="DnaJ domain"/>
    <property type="match status" value="1"/>
</dbReference>
<dbReference type="SUPFAM" id="SSF49493">
    <property type="entry name" value="HSP40/DnaJ peptide-binding domain"/>
    <property type="match status" value="2"/>
</dbReference>
<sequence length="320" mass="34719">MAQDPYEILGLTRQASADDIKRAYRGLARKYHPDLNPDDTEAEARFKAANAAHGLLSDPEKRARYDRGEIDADEQERGPPPGSGGGSWRTHAEGAHGDRYRWQGGGESFDAGGFEDFFGDYFRHGAAQDQAPGRGRDAQYVLTVRFIDTVRGATNRLTLPDGRTLDVRIPPGIETGQVLRLRGRGNPGRNGGPDGDALVEISVAPDPVYTRNGQDILLDLPVDLREVVLGERVTVPTPHGNVAMKIPDGADTGRVMRLRGKGMPARGSTPASDLLVTLRVQVGARDAKLADFLRDWKPDGNVQDPRASLWAALKQAGDEA</sequence>
<dbReference type="PRINTS" id="PR00625">
    <property type="entry name" value="JDOMAIN"/>
</dbReference>
<gene>
    <name evidence="3" type="ORF">A0U93_11830</name>
</gene>
<dbReference type="Gene3D" id="2.60.260.20">
    <property type="entry name" value="Urease metallochaperone UreE, N-terminal domain"/>
    <property type="match status" value="2"/>
</dbReference>
<dbReference type="Proteomes" id="UP000188604">
    <property type="component" value="Chromosome"/>
</dbReference>
<reference evidence="3 4" key="1">
    <citation type="submission" date="2016-03" db="EMBL/GenBank/DDBJ databases">
        <title>Acetic acid bacteria sequencing.</title>
        <authorList>
            <person name="Brandt J."/>
            <person name="Jakob F."/>
            <person name="Vogel R.F."/>
        </authorList>
    </citation>
    <scope>NUCLEOTIDE SEQUENCE [LARGE SCALE GENOMIC DNA]</scope>
    <source>
        <strain evidence="3 4">NBRC 101099</strain>
    </source>
</reference>
<evidence type="ECO:0000313" key="3">
    <source>
        <dbReference type="EMBL" id="AQS88510.1"/>
    </source>
</evidence>
<evidence type="ECO:0000256" key="1">
    <source>
        <dbReference type="ARBA" id="ARBA00023186"/>
    </source>
</evidence>
<keyword evidence="4" id="KW-1185">Reference proteome</keyword>
<dbReference type="SUPFAM" id="SSF46565">
    <property type="entry name" value="Chaperone J-domain"/>
    <property type="match status" value="1"/>
</dbReference>
<dbReference type="RefSeq" id="WP_077807543.1">
    <property type="nucleotide sequence ID" value="NZ_BJXS01000006.1"/>
</dbReference>
<dbReference type="SMART" id="SM00271">
    <property type="entry name" value="DnaJ"/>
    <property type="match status" value="1"/>
</dbReference>
<accession>A0A1U9KS80</accession>
<dbReference type="STRING" id="320497.A0U93_11830"/>
<dbReference type="PANTHER" id="PTHR43096:SF52">
    <property type="entry name" value="DNAJ HOMOLOG 1, MITOCHONDRIAL-RELATED"/>
    <property type="match status" value="1"/>
</dbReference>
<feature type="compositionally biased region" description="Basic and acidic residues" evidence="2">
    <location>
        <begin position="90"/>
        <end position="101"/>
    </location>
</feature>
<dbReference type="EMBL" id="CP014691">
    <property type="protein sequence ID" value="AQS88510.1"/>
    <property type="molecule type" value="Genomic_DNA"/>
</dbReference>